<protein>
    <submittedName>
        <fullName evidence="1">Uncharacterized protein</fullName>
    </submittedName>
</protein>
<name>A0ABV0P676_9TELE</name>
<sequence>MFLHLKGYFRFLTCECYRPTCCHLMRRRSEFVENLIKPQSGGRLTGSPTLRLLLADCSAEQTVTNLTSSYETLLGTCFCYWVGPSSAFRAASNTLWPGFNKVSETLLRHSGPY</sequence>
<reference evidence="1 2" key="1">
    <citation type="submission" date="2021-06" db="EMBL/GenBank/DDBJ databases">
        <authorList>
            <person name="Palmer J.M."/>
        </authorList>
    </citation>
    <scope>NUCLEOTIDE SEQUENCE [LARGE SCALE GENOMIC DNA]</scope>
    <source>
        <strain evidence="1 2">GA_2019</strain>
        <tissue evidence="1">Muscle</tissue>
    </source>
</reference>
<dbReference type="Proteomes" id="UP001476798">
    <property type="component" value="Unassembled WGS sequence"/>
</dbReference>
<accession>A0ABV0P676</accession>
<organism evidence="1 2">
    <name type="scientific">Goodea atripinnis</name>
    <dbReference type="NCBI Taxonomy" id="208336"/>
    <lineage>
        <taxon>Eukaryota</taxon>
        <taxon>Metazoa</taxon>
        <taxon>Chordata</taxon>
        <taxon>Craniata</taxon>
        <taxon>Vertebrata</taxon>
        <taxon>Euteleostomi</taxon>
        <taxon>Actinopterygii</taxon>
        <taxon>Neopterygii</taxon>
        <taxon>Teleostei</taxon>
        <taxon>Neoteleostei</taxon>
        <taxon>Acanthomorphata</taxon>
        <taxon>Ovalentaria</taxon>
        <taxon>Atherinomorphae</taxon>
        <taxon>Cyprinodontiformes</taxon>
        <taxon>Goodeidae</taxon>
        <taxon>Goodea</taxon>
    </lineage>
</organism>
<evidence type="ECO:0000313" key="1">
    <source>
        <dbReference type="EMBL" id="MEQ2178957.1"/>
    </source>
</evidence>
<evidence type="ECO:0000313" key="2">
    <source>
        <dbReference type="Proteomes" id="UP001476798"/>
    </source>
</evidence>
<keyword evidence="2" id="KW-1185">Reference proteome</keyword>
<gene>
    <name evidence="1" type="ORF">GOODEAATRI_019538</name>
</gene>
<comment type="caution">
    <text evidence="1">The sequence shown here is derived from an EMBL/GenBank/DDBJ whole genome shotgun (WGS) entry which is preliminary data.</text>
</comment>
<dbReference type="EMBL" id="JAHRIO010061710">
    <property type="protein sequence ID" value="MEQ2178957.1"/>
    <property type="molecule type" value="Genomic_DNA"/>
</dbReference>
<proteinExistence type="predicted"/>